<reference evidence="3" key="1">
    <citation type="submission" date="2025-08" db="UniProtKB">
        <authorList>
            <consortium name="RefSeq"/>
        </authorList>
    </citation>
    <scope>IDENTIFICATION</scope>
    <source>
        <tissue evidence="3">Whole sample</tissue>
    </source>
</reference>
<dbReference type="Gene3D" id="1.10.1410.40">
    <property type="match status" value="1"/>
</dbReference>
<dbReference type="OrthoDB" id="6060960at2759"/>
<dbReference type="GeneID" id="111104875"/>
<protein>
    <submittedName>
        <fullName evidence="3">Uncharacterized protein LOC111104875</fullName>
    </submittedName>
</protein>
<name>A0A8B8AWU6_CRAVI</name>
<proteinExistence type="predicted"/>
<dbReference type="SMART" id="SM01265">
    <property type="entry name" value="Mab-21"/>
    <property type="match status" value="1"/>
</dbReference>
<accession>A0A8B8AWU6</accession>
<dbReference type="InterPro" id="IPR046906">
    <property type="entry name" value="Mab-21_HhH/H2TH-like"/>
</dbReference>
<gene>
    <name evidence="3" type="primary">LOC111104875</name>
</gene>
<dbReference type="InterPro" id="IPR024810">
    <property type="entry name" value="MAB21L/cGLR"/>
</dbReference>
<dbReference type="RefSeq" id="XP_022294749.1">
    <property type="nucleotide sequence ID" value="XM_022439041.1"/>
</dbReference>
<evidence type="ECO:0000313" key="2">
    <source>
        <dbReference type="Proteomes" id="UP000694844"/>
    </source>
</evidence>
<dbReference type="PANTHER" id="PTHR10656:SF69">
    <property type="entry name" value="MAB-21-LIKE HHH_H2TH-LIKE DOMAIN-CONTAINING PROTEIN"/>
    <property type="match status" value="1"/>
</dbReference>
<feature type="domain" description="Mab-21-like HhH/H2TH-like" evidence="1">
    <location>
        <begin position="300"/>
        <end position="380"/>
    </location>
</feature>
<dbReference type="PANTHER" id="PTHR10656">
    <property type="entry name" value="CELL FATE DETERMINING PROTEIN MAB21-RELATED"/>
    <property type="match status" value="1"/>
</dbReference>
<keyword evidence="2" id="KW-1185">Reference proteome</keyword>
<organism evidence="2 3">
    <name type="scientific">Crassostrea virginica</name>
    <name type="common">Eastern oyster</name>
    <dbReference type="NCBI Taxonomy" id="6565"/>
    <lineage>
        <taxon>Eukaryota</taxon>
        <taxon>Metazoa</taxon>
        <taxon>Spiralia</taxon>
        <taxon>Lophotrochozoa</taxon>
        <taxon>Mollusca</taxon>
        <taxon>Bivalvia</taxon>
        <taxon>Autobranchia</taxon>
        <taxon>Pteriomorphia</taxon>
        <taxon>Ostreida</taxon>
        <taxon>Ostreoidea</taxon>
        <taxon>Ostreidae</taxon>
        <taxon>Crassostrea</taxon>
    </lineage>
</organism>
<evidence type="ECO:0000313" key="3">
    <source>
        <dbReference type="RefSeq" id="XP_022294749.1"/>
    </source>
</evidence>
<dbReference type="KEGG" id="cvn:111104875"/>
<dbReference type="Pfam" id="PF20266">
    <property type="entry name" value="Mab-21_C"/>
    <property type="match status" value="1"/>
</dbReference>
<sequence>MATEEYAMNEQNYEEKISELICSYMFLATHVNSKSMKMIKNMILVRDFMGNSRISGNISSHCIGSKAEGTSVMESDTDVLLIWEKIMLCQPVVHQPFTWEKVMICQNNDVDHAQNCVIFVLDQTDCGQGYTKLKLFMNSTVREVLHKKGTTIIDMTEETHKGNFLSTKKIIDFYLSYLSNSNVPLNVYRHGPCATAVFKSKYDFGNKLIPDEVHDHAQGFQICHVTKEGKRWLQIMDASTKERHWPLAKTIKKIKTLKCEVVAVGGNHHISPDSSLKWRISYSLWERELIWSFQEVQFYCLVLLKIFLKKKLKLISEDITTYHMKNVVFWESVNCSQQMLQSKANFLVFIKKCLIRLRRAVDEQNLSHFIDRDRNLFEAKIMDEKTKRKLITYLDGELIGSQKLVPVVFECIGRNNLKELWNWCRSDPAEFLSNFEDIRFGNNQELKRLIFVYTYGKAVWEIKGEVLLNTSDFRLGKFLQHFEDLKNSDVEKQYVDITETIIRFYYKLKFSESRLCTDKDVSDYISRRKTRYTDALSDRLYLSTCLIRFGRFREAEVIINEFLNTDPKNYINCGTFLVCLGIAVEKGKVAYVKAQGASLSVTDDEFPFVHDILISYLHNGCFPPAIKIQIFLENYLLLNPVVYMYYLKVLCDISACRNADHSLQRLYDFVYQCGLEGDNFRHFNLLGHAYILTKRYQDAYDCFINSIRDNISRNVPNSVFYLLLVLIHQMDRRVA</sequence>
<evidence type="ECO:0000259" key="1">
    <source>
        <dbReference type="Pfam" id="PF20266"/>
    </source>
</evidence>
<dbReference type="Proteomes" id="UP000694844">
    <property type="component" value="Chromosome 7"/>
</dbReference>
<dbReference type="AlphaFoldDB" id="A0A8B8AWU6"/>